<evidence type="ECO:0000256" key="2">
    <source>
        <dbReference type="ARBA" id="ARBA00009347"/>
    </source>
</evidence>
<feature type="domain" description="Acyl-CoA oxidase/dehydrogenase middle" evidence="7">
    <location>
        <begin position="124"/>
        <end position="218"/>
    </location>
</feature>
<evidence type="ECO:0000313" key="9">
    <source>
        <dbReference type="EMBL" id="MDO5988938.1"/>
    </source>
</evidence>
<gene>
    <name evidence="9" type="ORF">Q4Q39_16150</name>
</gene>
<proteinExistence type="inferred from homology"/>
<dbReference type="Proteomes" id="UP001176891">
    <property type="component" value="Unassembled WGS sequence"/>
</dbReference>
<dbReference type="InterPro" id="IPR013786">
    <property type="entry name" value="AcylCoA_DH/ox_N"/>
</dbReference>
<dbReference type="Gene3D" id="2.40.110.10">
    <property type="entry name" value="Butyryl-CoA Dehydrogenase, subunit A, domain 2"/>
    <property type="match status" value="1"/>
</dbReference>
<reference evidence="9" key="1">
    <citation type="submission" date="2023-07" db="EMBL/GenBank/DDBJ databases">
        <title>Two novel species in the genus Flavivirga.</title>
        <authorList>
            <person name="Kwon K."/>
        </authorList>
    </citation>
    <scope>NUCLEOTIDE SEQUENCE</scope>
    <source>
        <strain evidence="9">KACC 14157</strain>
    </source>
</reference>
<keyword evidence="4 5" id="KW-0274">FAD</keyword>
<dbReference type="PANTHER" id="PTHR43884:SF12">
    <property type="entry name" value="ISOVALERYL-COA DEHYDROGENASE, MITOCHONDRIAL-RELATED"/>
    <property type="match status" value="1"/>
</dbReference>
<evidence type="ECO:0000259" key="6">
    <source>
        <dbReference type="Pfam" id="PF00441"/>
    </source>
</evidence>
<accession>A0ABT8X4N7</accession>
<dbReference type="EMBL" id="JAUOEM010000006">
    <property type="protein sequence ID" value="MDO5988938.1"/>
    <property type="molecule type" value="Genomic_DNA"/>
</dbReference>
<evidence type="ECO:0000259" key="8">
    <source>
        <dbReference type="Pfam" id="PF02771"/>
    </source>
</evidence>
<evidence type="ECO:0000313" key="10">
    <source>
        <dbReference type="Proteomes" id="UP001176891"/>
    </source>
</evidence>
<dbReference type="InterPro" id="IPR006091">
    <property type="entry name" value="Acyl-CoA_Oxase/DH_mid-dom"/>
</dbReference>
<evidence type="ECO:0000259" key="7">
    <source>
        <dbReference type="Pfam" id="PF02770"/>
    </source>
</evidence>
<organism evidence="9 10">
    <name type="scientific">Flavivirga amylovorans</name>
    <dbReference type="NCBI Taxonomy" id="870486"/>
    <lineage>
        <taxon>Bacteria</taxon>
        <taxon>Pseudomonadati</taxon>
        <taxon>Bacteroidota</taxon>
        <taxon>Flavobacteriia</taxon>
        <taxon>Flavobacteriales</taxon>
        <taxon>Flavobacteriaceae</taxon>
        <taxon>Flavivirga</taxon>
    </lineage>
</organism>
<dbReference type="RefSeq" id="WP_303283588.1">
    <property type="nucleotide sequence ID" value="NZ_BAABCZ010000012.1"/>
</dbReference>
<dbReference type="InterPro" id="IPR009075">
    <property type="entry name" value="AcylCo_DH/oxidase_C"/>
</dbReference>
<dbReference type="InterPro" id="IPR037069">
    <property type="entry name" value="AcylCoA_DH/ox_N_sf"/>
</dbReference>
<dbReference type="InterPro" id="IPR036250">
    <property type="entry name" value="AcylCo_DH-like_C"/>
</dbReference>
<feature type="domain" description="Acyl-CoA dehydrogenase/oxidase N-terminal" evidence="8">
    <location>
        <begin position="7"/>
        <end position="120"/>
    </location>
</feature>
<dbReference type="Pfam" id="PF02770">
    <property type="entry name" value="Acyl-CoA_dh_M"/>
    <property type="match status" value="1"/>
</dbReference>
<keyword evidence="10" id="KW-1185">Reference proteome</keyword>
<evidence type="ECO:0000256" key="5">
    <source>
        <dbReference type="RuleBase" id="RU362125"/>
    </source>
</evidence>
<evidence type="ECO:0000256" key="4">
    <source>
        <dbReference type="ARBA" id="ARBA00022827"/>
    </source>
</evidence>
<dbReference type="Pfam" id="PF02771">
    <property type="entry name" value="Acyl-CoA_dh_N"/>
    <property type="match status" value="1"/>
</dbReference>
<dbReference type="Gene3D" id="1.20.140.10">
    <property type="entry name" value="Butyryl-CoA Dehydrogenase, subunit A, domain 3"/>
    <property type="match status" value="1"/>
</dbReference>
<dbReference type="Pfam" id="PF00441">
    <property type="entry name" value="Acyl-CoA_dh_1"/>
    <property type="match status" value="1"/>
</dbReference>
<comment type="caution">
    <text evidence="9">The sequence shown here is derived from an EMBL/GenBank/DDBJ whole genome shotgun (WGS) entry which is preliminary data.</text>
</comment>
<dbReference type="InterPro" id="IPR006089">
    <property type="entry name" value="Acyl-CoA_DH_CS"/>
</dbReference>
<sequence length="388" mass="43739">MNSMYFTEEHNLFRKSLQDFLNKEVVPNIEKWEKTGTIDRFIWKKFGDMGFFGINYPEAYGGMNLDLFYTVILLEELQKINSGGFAAAIWAHVYLAMTHLNAEGDEDIKQKYLAPSITGDKIGCLCITEPFGGSDVAGMRTTAVKEGDHYVINGSKTFITNGVYSDYLIVAAKTRPELGNKGVSIFVIDRDSEGVSATKLDKLGWRASDTGEIAFDNVKIPAANLMGEENKGFAYILQHFSLERLVMGVNAHARAEYALEYALQYMSERQAFGKSIDEFQALRHNISDLYTEMEICKEFNYSVAYRLNKGEYVVKEASMSKLKSTKMADDVIYQCLQFLGGYGYMEEYPMARLLRDSRLGPIGGGTSEILREIIAKIIIDKKEYKPAT</sequence>
<dbReference type="InterPro" id="IPR009100">
    <property type="entry name" value="AcylCoA_DH/oxidase_NM_dom_sf"/>
</dbReference>
<feature type="domain" description="Acyl-CoA dehydrogenase/oxidase C-terminal" evidence="6">
    <location>
        <begin position="230"/>
        <end position="378"/>
    </location>
</feature>
<dbReference type="PROSITE" id="PS00073">
    <property type="entry name" value="ACYL_COA_DH_2"/>
    <property type="match status" value="1"/>
</dbReference>
<comment type="similarity">
    <text evidence="2 5">Belongs to the acyl-CoA dehydrogenase family.</text>
</comment>
<dbReference type="SUPFAM" id="SSF56645">
    <property type="entry name" value="Acyl-CoA dehydrogenase NM domain-like"/>
    <property type="match status" value="1"/>
</dbReference>
<protein>
    <submittedName>
        <fullName evidence="9">Acyl-CoA dehydrogenase family protein</fullName>
    </submittedName>
</protein>
<evidence type="ECO:0000256" key="1">
    <source>
        <dbReference type="ARBA" id="ARBA00001974"/>
    </source>
</evidence>
<dbReference type="PROSITE" id="PS00072">
    <property type="entry name" value="ACYL_COA_DH_1"/>
    <property type="match status" value="1"/>
</dbReference>
<dbReference type="PANTHER" id="PTHR43884">
    <property type="entry name" value="ACYL-COA DEHYDROGENASE"/>
    <property type="match status" value="1"/>
</dbReference>
<comment type="cofactor">
    <cofactor evidence="1 5">
        <name>FAD</name>
        <dbReference type="ChEBI" id="CHEBI:57692"/>
    </cofactor>
</comment>
<evidence type="ECO:0000256" key="3">
    <source>
        <dbReference type="ARBA" id="ARBA00022630"/>
    </source>
</evidence>
<dbReference type="InterPro" id="IPR046373">
    <property type="entry name" value="Acyl-CoA_Oxase/DH_mid-dom_sf"/>
</dbReference>
<dbReference type="SUPFAM" id="SSF47203">
    <property type="entry name" value="Acyl-CoA dehydrogenase C-terminal domain-like"/>
    <property type="match status" value="1"/>
</dbReference>
<keyword evidence="5" id="KW-0560">Oxidoreductase</keyword>
<keyword evidence="3 5" id="KW-0285">Flavoprotein</keyword>
<name>A0ABT8X4N7_9FLAO</name>
<dbReference type="Gene3D" id="1.10.540.10">
    <property type="entry name" value="Acyl-CoA dehydrogenase/oxidase, N-terminal domain"/>
    <property type="match status" value="1"/>
</dbReference>